<feature type="region of interest" description="Disordered" evidence="1">
    <location>
        <begin position="242"/>
        <end position="263"/>
    </location>
</feature>
<gene>
    <name evidence="2" type="ORF">RHS03_04935</name>
</gene>
<evidence type="ECO:0000313" key="2">
    <source>
        <dbReference type="EMBL" id="KAF8705953.1"/>
    </source>
</evidence>
<dbReference type="AlphaFoldDB" id="A0A8H7LTE4"/>
<protein>
    <recommendedName>
        <fullName evidence="4">BTB domain-containing protein</fullName>
    </recommendedName>
</protein>
<evidence type="ECO:0000256" key="1">
    <source>
        <dbReference type="SAM" id="MobiDB-lite"/>
    </source>
</evidence>
<feature type="compositionally biased region" description="Low complexity" evidence="1">
    <location>
        <begin position="242"/>
        <end position="254"/>
    </location>
</feature>
<dbReference type="OrthoDB" id="2367075at2759"/>
<dbReference type="EMBL" id="JACYCD010000052">
    <property type="protein sequence ID" value="KAF8705953.1"/>
    <property type="molecule type" value="Genomic_DNA"/>
</dbReference>
<reference evidence="2" key="1">
    <citation type="submission" date="2020-09" db="EMBL/GenBank/DDBJ databases">
        <title>Comparative genome analyses of four rice-infecting Rhizoctonia solani isolates reveal extensive enrichment of homogalacturonan modification genes.</title>
        <authorList>
            <person name="Lee D.-Y."/>
            <person name="Jeon J."/>
            <person name="Kim K.-T."/>
            <person name="Cheong K."/>
            <person name="Song H."/>
            <person name="Choi G."/>
            <person name="Ko J."/>
            <person name="Opiyo S.O."/>
            <person name="Zuo S."/>
            <person name="Madhav S."/>
            <person name="Lee Y.-H."/>
            <person name="Wang G.-L."/>
        </authorList>
    </citation>
    <scope>NUCLEOTIDE SEQUENCE</scope>
    <source>
        <strain evidence="2">AG1-IA WGL</strain>
    </source>
</reference>
<name>A0A8H7LTE4_9AGAM</name>
<accession>A0A8H7LTE4</accession>
<evidence type="ECO:0000313" key="3">
    <source>
        <dbReference type="Proteomes" id="UP000602905"/>
    </source>
</evidence>
<evidence type="ECO:0008006" key="4">
    <source>
        <dbReference type="Google" id="ProtNLM"/>
    </source>
</evidence>
<sequence>MDMSPVSPKLESFQSSPVSIGAVSSGFSDIESVVSLVDQKLPDEAVVAEDRKLALVHPEFAFSDGTTMNQVFWVHEIFINKFSVLATLIQRAKASNTNLEPGRRIVLVCEPKIQGADIFNTLKVIYASYIDGIPDFDSNIMISSLRIASIFDYPNLRKFALSRLEGMSLSALHRIQLSDELLIPSWEMPAFVELCNRAEPITLAEADVLGMSRFVEIARIRETQKGHQVTKLVNKALPKLLESSQSNNSSPSESTQDESGYLSGRSQLPECKCRVSAHNNKVKPCSIHSIACQVLEEGRTLFKERNKLLERVGALRSSFGSLEQVISSSSSEALDIQEELSKASWIRKEHIEEFHTGIVEEPAPEPATRFAEEAQPETIGAFATETTEYSKQESAVMSFDASLHAWKRSPIRQQLPVNSQPS</sequence>
<comment type="caution">
    <text evidence="2">The sequence shown here is derived from an EMBL/GenBank/DDBJ whole genome shotgun (WGS) entry which is preliminary data.</text>
</comment>
<dbReference type="Proteomes" id="UP000602905">
    <property type="component" value="Unassembled WGS sequence"/>
</dbReference>
<proteinExistence type="predicted"/>
<feature type="non-terminal residue" evidence="2">
    <location>
        <position position="422"/>
    </location>
</feature>
<organism evidence="2 3">
    <name type="scientific">Rhizoctonia solani</name>
    <dbReference type="NCBI Taxonomy" id="456999"/>
    <lineage>
        <taxon>Eukaryota</taxon>
        <taxon>Fungi</taxon>
        <taxon>Dikarya</taxon>
        <taxon>Basidiomycota</taxon>
        <taxon>Agaricomycotina</taxon>
        <taxon>Agaricomycetes</taxon>
        <taxon>Cantharellales</taxon>
        <taxon>Ceratobasidiaceae</taxon>
        <taxon>Rhizoctonia</taxon>
    </lineage>
</organism>